<dbReference type="Gene3D" id="3.80.10.10">
    <property type="entry name" value="Ribonuclease Inhibitor"/>
    <property type="match status" value="3"/>
</dbReference>
<keyword evidence="2" id="KW-0433">Leucine-rich repeat</keyword>
<dbReference type="InterPro" id="IPR026341">
    <property type="entry name" value="T9SS_type_B"/>
</dbReference>
<keyword evidence="9" id="KW-1185">Reference proteome</keyword>
<dbReference type="Pfam" id="PF13585">
    <property type="entry name" value="CHU_C"/>
    <property type="match status" value="1"/>
</dbReference>
<evidence type="ECO:0000259" key="7">
    <source>
        <dbReference type="PROSITE" id="PS50835"/>
    </source>
</evidence>
<dbReference type="CDD" id="cd00096">
    <property type="entry name" value="Ig"/>
    <property type="match status" value="1"/>
</dbReference>
<evidence type="ECO:0000256" key="3">
    <source>
        <dbReference type="ARBA" id="ARBA00022729"/>
    </source>
</evidence>
<dbReference type="InterPro" id="IPR013783">
    <property type="entry name" value="Ig-like_fold"/>
</dbReference>
<dbReference type="InterPro" id="IPR032675">
    <property type="entry name" value="LRR_dom_sf"/>
</dbReference>
<protein>
    <submittedName>
        <fullName evidence="8">Gliding motility-associated C-terminal domain-containing protein</fullName>
    </submittedName>
</protein>
<evidence type="ECO:0000256" key="2">
    <source>
        <dbReference type="ARBA" id="ARBA00022614"/>
    </source>
</evidence>
<keyword evidence="4" id="KW-0677">Repeat</keyword>
<dbReference type="InterPro" id="IPR051848">
    <property type="entry name" value="PGIP"/>
</dbReference>
<dbReference type="SUPFAM" id="SSF52058">
    <property type="entry name" value="L domain-like"/>
    <property type="match status" value="1"/>
</dbReference>
<evidence type="ECO:0000256" key="5">
    <source>
        <dbReference type="ARBA" id="ARBA00023157"/>
    </source>
</evidence>
<dbReference type="Pfam" id="PF00560">
    <property type="entry name" value="LRR_1"/>
    <property type="match status" value="6"/>
</dbReference>
<reference evidence="8 9" key="1">
    <citation type="submission" date="2016-10" db="EMBL/GenBank/DDBJ databases">
        <authorList>
            <person name="Varghese N."/>
            <person name="Submissions S."/>
        </authorList>
    </citation>
    <scope>NUCLEOTIDE SEQUENCE [LARGE SCALE GENOMIC DNA]</scope>
    <source>
        <strain evidence="8 9">MAR_2009_60</strain>
    </source>
</reference>
<sequence length="821" mass="88982">MIKRISGLIICLFGIFNANAQLPLAELEALQALYNATGGPNWVSETDADLTNDWNFAVPLAATVVTNDWYGVTVNANSVIALDLDNNSNTGNNLIGTIPTEIGNLQSLTILDLSDQTNLSGPIPISIGNLLNLEHLFLNGNELSDGIPMILGSLNNLVTLWLSANNLGGTIPPELGNLSNLETLLLSENQLTGTIPVELGDLNSLRVLRLSFNELSGEMPSELGLLSNLTSLSLRYNNLTGAIPEAIYDLINLRTLLLEFNQLDGAISPLVENLVSLELLVLRFNQFEGNLPEELGNVQSILTLSLGQNNFTGTIPNSFSNLININVFEINDNNIEGILPAGLVNWTSLSSLDIYNNNIEGDIPGFNFLNEGVFRIYGNSFQFGDFEDEFNYYEGFSLFVDNPQSLVNDVENITGCVDGSLTLTTAVSGSANVYEWFKDGVAIPASDTPNLVLTNLQVTDSGVYTCQISSTIVTDLILERNPITVNIDSNGPIANDIDDLIICDTDADGFATFNLDLAAIESQVVGEQTGLTVSYFDAAGNPITLSNSFDNAIPYQQDITVLVEASETCFHETVFSLIVNPLVVADVLPDVDECNVYTLPLLSSGNYYTAAGGNGLMLNAGDEITESQIIYVYAENVLGSGGCFDESSFSVDITKVSVTELDDVVACQTYTLPTLPDGQDYYSEADGGGTILLAGDEILESMTIYIFTEENGCFGQSRFSVSIDPIACQDVESLGLPKFFTPNSDAYHDVWDTSKLSGTGDIDIFIYDRYGKLLKQLDPNTSNSSWDGIYNGKQMPSADYWFNYLNNDTGIHLSGHFSLKR</sequence>
<evidence type="ECO:0000313" key="8">
    <source>
        <dbReference type="EMBL" id="SDR80824.1"/>
    </source>
</evidence>
<accession>A0ABY0TZC5</accession>
<gene>
    <name evidence="8" type="ORF">SAMN05192545_0185</name>
</gene>
<dbReference type="SUPFAM" id="SSF48726">
    <property type="entry name" value="Immunoglobulin"/>
    <property type="match status" value="1"/>
</dbReference>
<dbReference type="PROSITE" id="PS51450">
    <property type="entry name" value="LRR"/>
    <property type="match status" value="1"/>
</dbReference>
<dbReference type="GeneID" id="90591257"/>
<organism evidence="8 9">
    <name type="scientific">Maribacter dokdonensis</name>
    <dbReference type="NCBI Taxonomy" id="320912"/>
    <lineage>
        <taxon>Bacteria</taxon>
        <taxon>Pseudomonadati</taxon>
        <taxon>Bacteroidota</taxon>
        <taxon>Flavobacteriia</taxon>
        <taxon>Flavobacteriales</taxon>
        <taxon>Flavobacteriaceae</taxon>
        <taxon>Maribacter</taxon>
    </lineage>
</organism>
<keyword evidence="5" id="KW-1015">Disulfide bond</keyword>
<dbReference type="SMART" id="SM00369">
    <property type="entry name" value="LRR_TYP"/>
    <property type="match status" value="5"/>
</dbReference>
<evidence type="ECO:0000256" key="4">
    <source>
        <dbReference type="ARBA" id="ARBA00022737"/>
    </source>
</evidence>
<dbReference type="InterPro" id="IPR007110">
    <property type="entry name" value="Ig-like_dom"/>
</dbReference>
<feature type="chain" id="PRO_5045227362" evidence="6">
    <location>
        <begin position="21"/>
        <end position="821"/>
    </location>
</feature>
<dbReference type="PANTHER" id="PTHR48059:SF30">
    <property type="entry name" value="OS06G0587000 PROTEIN"/>
    <property type="match status" value="1"/>
</dbReference>
<proteinExistence type="predicted"/>
<dbReference type="InterPro" id="IPR036179">
    <property type="entry name" value="Ig-like_dom_sf"/>
</dbReference>
<dbReference type="NCBIfam" id="TIGR04131">
    <property type="entry name" value="Bac_Flav_CTERM"/>
    <property type="match status" value="1"/>
</dbReference>
<evidence type="ECO:0000256" key="6">
    <source>
        <dbReference type="SAM" id="SignalP"/>
    </source>
</evidence>
<keyword evidence="3 6" id="KW-0732">Signal</keyword>
<dbReference type="PANTHER" id="PTHR48059">
    <property type="entry name" value="POLYGALACTURONASE INHIBITOR 1"/>
    <property type="match status" value="1"/>
</dbReference>
<dbReference type="Gene3D" id="2.60.40.10">
    <property type="entry name" value="Immunoglobulins"/>
    <property type="match status" value="1"/>
</dbReference>
<dbReference type="InterPro" id="IPR003591">
    <property type="entry name" value="Leu-rich_rpt_typical-subtyp"/>
</dbReference>
<dbReference type="PROSITE" id="PS50835">
    <property type="entry name" value="IG_LIKE"/>
    <property type="match status" value="1"/>
</dbReference>
<evidence type="ECO:0000256" key="1">
    <source>
        <dbReference type="ARBA" id="ARBA00004196"/>
    </source>
</evidence>
<dbReference type="RefSeq" id="WP_172822510.1">
    <property type="nucleotide sequence ID" value="NZ_LT629754.1"/>
</dbReference>
<dbReference type="InterPro" id="IPR001611">
    <property type="entry name" value="Leu-rich_rpt"/>
</dbReference>
<dbReference type="Proteomes" id="UP000199574">
    <property type="component" value="Chromosome I"/>
</dbReference>
<feature type="domain" description="Ig-like" evidence="7">
    <location>
        <begin position="403"/>
        <end position="484"/>
    </location>
</feature>
<evidence type="ECO:0000313" key="9">
    <source>
        <dbReference type="Proteomes" id="UP000199574"/>
    </source>
</evidence>
<name>A0ABY0TZC5_9FLAO</name>
<feature type="signal peptide" evidence="6">
    <location>
        <begin position="1"/>
        <end position="20"/>
    </location>
</feature>
<comment type="subcellular location">
    <subcellularLocation>
        <location evidence="1">Cell envelope</location>
    </subcellularLocation>
</comment>
<dbReference type="EMBL" id="LT629754">
    <property type="protein sequence ID" value="SDR80824.1"/>
    <property type="molecule type" value="Genomic_DNA"/>
</dbReference>